<accession>A0AA88KXP6</accession>
<evidence type="ECO:0000313" key="2">
    <source>
        <dbReference type="Proteomes" id="UP001187531"/>
    </source>
</evidence>
<keyword evidence="2" id="KW-1185">Reference proteome</keyword>
<dbReference type="EMBL" id="JAVRJZ010000018">
    <property type="protein sequence ID" value="KAK2708237.1"/>
    <property type="molecule type" value="Genomic_DNA"/>
</dbReference>
<name>A0AA88KXP6_ARTSF</name>
<evidence type="ECO:0000313" key="1">
    <source>
        <dbReference type="EMBL" id="KAK2708237.1"/>
    </source>
</evidence>
<comment type="caution">
    <text evidence="1">The sequence shown here is derived from an EMBL/GenBank/DDBJ whole genome shotgun (WGS) entry which is preliminary data.</text>
</comment>
<protein>
    <submittedName>
        <fullName evidence="1">Uncharacterized protein</fullName>
    </submittedName>
</protein>
<dbReference type="InterPro" id="IPR043128">
    <property type="entry name" value="Rev_trsase/Diguanyl_cyclase"/>
</dbReference>
<organism evidence="1 2">
    <name type="scientific">Artemia franciscana</name>
    <name type="common">Brine shrimp</name>
    <name type="synonym">Artemia sanfranciscana</name>
    <dbReference type="NCBI Taxonomy" id="6661"/>
    <lineage>
        <taxon>Eukaryota</taxon>
        <taxon>Metazoa</taxon>
        <taxon>Ecdysozoa</taxon>
        <taxon>Arthropoda</taxon>
        <taxon>Crustacea</taxon>
        <taxon>Branchiopoda</taxon>
        <taxon>Anostraca</taxon>
        <taxon>Artemiidae</taxon>
        <taxon>Artemia</taxon>
    </lineage>
</organism>
<gene>
    <name evidence="1" type="ORF">QYM36_013989</name>
</gene>
<dbReference type="Proteomes" id="UP001187531">
    <property type="component" value="Unassembled WGS sequence"/>
</dbReference>
<dbReference type="Gene3D" id="3.30.70.270">
    <property type="match status" value="1"/>
</dbReference>
<dbReference type="AlphaFoldDB" id="A0AA88KXP6"/>
<proteinExistence type="predicted"/>
<reference evidence="1" key="1">
    <citation type="submission" date="2023-07" db="EMBL/GenBank/DDBJ databases">
        <title>Chromosome-level genome assembly of Artemia franciscana.</title>
        <authorList>
            <person name="Jo E."/>
        </authorList>
    </citation>
    <scope>NUCLEOTIDE SEQUENCE</scope>
    <source>
        <tissue evidence="1">Whole body</tissue>
    </source>
</reference>
<sequence>MGNCDGQGREERWEHEFQKRKEQAFDGLKGLCILVDDILTHGRTQKKHDERLKEVLQRAKNRKKIQQNQMPVWTGKVGERTFRDILRINYPLKATTEPPSRIQRLRTPVQPDDLTVLFLPGSNIPVPDAFSRLHFPDRDETLHADIEVFVHTVVNDLPVSHTKLQEIKDKTKSDL</sequence>